<dbReference type="FunFam" id="1.20.1310.10:FF:000029">
    <property type="entry name" value="Cullin homolog 1"/>
    <property type="match status" value="1"/>
</dbReference>
<dbReference type="GO" id="GO:0031146">
    <property type="term" value="P:SCF-dependent proteasomal ubiquitin-dependent protein catabolic process"/>
    <property type="evidence" value="ECO:0007669"/>
    <property type="project" value="UniProtKB-ARBA"/>
</dbReference>
<evidence type="ECO:0000259" key="4">
    <source>
        <dbReference type="Pfam" id="PF00888"/>
    </source>
</evidence>
<name>A0A8H5GYU4_9AGAR</name>
<dbReference type="InterPro" id="IPR016159">
    <property type="entry name" value="Cullin_repeat-like_dom_sf"/>
</dbReference>
<dbReference type="InterPro" id="IPR045093">
    <property type="entry name" value="Cullin"/>
</dbReference>
<evidence type="ECO:0000256" key="1">
    <source>
        <dbReference type="ARBA" id="ARBA00006019"/>
    </source>
</evidence>
<organism evidence="5 6">
    <name type="scientific">Collybiopsis confluens</name>
    <dbReference type="NCBI Taxonomy" id="2823264"/>
    <lineage>
        <taxon>Eukaryota</taxon>
        <taxon>Fungi</taxon>
        <taxon>Dikarya</taxon>
        <taxon>Basidiomycota</taxon>
        <taxon>Agaricomycotina</taxon>
        <taxon>Agaricomycetes</taxon>
        <taxon>Agaricomycetidae</taxon>
        <taxon>Agaricales</taxon>
        <taxon>Marasmiineae</taxon>
        <taxon>Omphalotaceae</taxon>
        <taxon>Collybiopsis</taxon>
    </lineage>
</organism>
<evidence type="ECO:0000313" key="6">
    <source>
        <dbReference type="Proteomes" id="UP000518752"/>
    </source>
</evidence>
<dbReference type="EMBL" id="JAACJN010000105">
    <property type="protein sequence ID" value="KAF5373527.1"/>
    <property type="molecule type" value="Genomic_DNA"/>
</dbReference>
<dbReference type="AlphaFoldDB" id="A0A8H5GYU4"/>
<comment type="caution">
    <text evidence="5">The sequence shown here is derived from an EMBL/GenBank/DDBJ whole genome shotgun (WGS) entry which is preliminary data.</text>
</comment>
<dbReference type="OrthoDB" id="10004225at2759"/>
<dbReference type="Proteomes" id="UP000518752">
    <property type="component" value="Unassembled WGS sequence"/>
</dbReference>
<reference evidence="5 6" key="1">
    <citation type="journal article" date="2020" name="ISME J.">
        <title>Uncovering the hidden diversity of litter-decomposition mechanisms in mushroom-forming fungi.</title>
        <authorList>
            <person name="Floudas D."/>
            <person name="Bentzer J."/>
            <person name="Ahren D."/>
            <person name="Johansson T."/>
            <person name="Persson P."/>
            <person name="Tunlid A."/>
        </authorList>
    </citation>
    <scope>NUCLEOTIDE SEQUENCE [LARGE SCALE GENOMIC DNA]</scope>
    <source>
        <strain evidence="5 6">CBS 406.79</strain>
    </source>
</reference>
<keyword evidence="6" id="KW-1185">Reference proteome</keyword>
<dbReference type="InterPro" id="IPR001373">
    <property type="entry name" value="Cullin_N"/>
</dbReference>
<dbReference type="PANTHER" id="PTHR11932">
    <property type="entry name" value="CULLIN"/>
    <property type="match status" value="1"/>
</dbReference>
<gene>
    <name evidence="5" type="ORF">D9757_010502</name>
</gene>
<proteinExistence type="inferred from homology"/>
<keyword evidence="3" id="KW-0832">Ubl conjugation</keyword>
<dbReference type="GO" id="GO:0019005">
    <property type="term" value="C:SCF ubiquitin ligase complex"/>
    <property type="evidence" value="ECO:0007669"/>
    <property type="project" value="UniProtKB-ARBA"/>
</dbReference>
<evidence type="ECO:0000313" key="5">
    <source>
        <dbReference type="EMBL" id="KAF5373527.1"/>
    </source>
</evidence>
<dbReference type="Pfam" id="PF00888">
    <property type="entry name" value="Cullin"/>
    <property type="match status" value="1"/>
</dbReference>
<accession>A0A8H5GYU4</accession>
<evidence type="ECO:0000256" key="3">
    <source>
        <dbReference type="ARBA" id="ARBA00022843"/>
    </source>
</evidence>
<dbReference type="Gene3D" id="1.20.1310.10">
    <property type="entry name" value="Cullin Repeats"/>
    <property type="match status" value="2"/>
</dbReference>
<evidence type="ECO:0000256" key="2">
    <source>
        <dbReference type="ARBA" id="ARBA00022499"/>
    </source>
</evidence>
<sequence>MAAASSNTTSHTSTPEEQLAFLSKGIHQIMTTLNTELDYRTFSDLYSTVYSYCTSLKLPERQPPNNRSRGGGVLLGADLYKEIQRFLEAHLRPMKEKAQSLQPEDLLRYYVNEWERYTAGAKILNRVFAYFNRHWVKREQHEGKKGEYWREEEEEVYEVYTLALIQWKDYVFLPIQQDETKLTDALLNLIDRRRKGDSKMADEGLLKAGISSIVHLGIDNDDPSKECLDVYREHFEAPFLESSKKYYEKETHKDNR</sequence>
<dbReference type="GO" id="GO:0031625">
    <property type="term" value="F:ubiquitin protein ligase binding"/>
    <property type="evidence" value="ECO:0007669"/>
    <property type="project" value="InterPro"/>
</dbReference>
<keyword evidence="2" id="KW-1017">Isopeptide bond</keyword>
<protein>
    <recommendedName>
        <fullName evidence="4">Cullin N-terminal domain-containing protein</fullName>
    </recommendedName>
</protein>
<dbReference type="SUPFAM" id="SSF74788">
    <property type="entry name" value="Cullin repeat-like"/>
    <property type="match status" value="1"/>
</dbReference>
<feature type="domain" description="Cullin N-terminal" evidence="4">
    <location>
        <begin position="20"/>
        <end position="252"/>
    </location>
</feature>
<comment type="similarity">
    <text evidence="1">Belongs to the cullin family.</text>
</comment>